<dbReference type="RefSeq" id="WP_189050940.1">
    <property type="nucleotide sequence ID" value="NZ_BMJQ01000015.1"/>
</dbReference>
<dbReference type="EMBL" id="BMJQ01000015">
    <property type="protein sequence ID" value="GGF38054.1"/>
    <property type="molecule type" value="Genomic_DNA"/>
</dbReference>
<dbReference type="PANTHER" id="PTHR42709:SF2">
    <property type="entry name" value="INNER MEMBRANE PROTEIN YOHD"/>
    <property type="match status" value="1"/>
</dbReference>
<dbReference type="InterPro" id="IPR051311">
    <property type="entry name" value="DedA_domain"/>
</dbReference>
<keyword evidence="4" id="KW-1185">Reference proteome</keyword>
<dbReference type="PANTHER" id="PTHR42709">
    <property type="entry name" value="ALKALINE PHOSPHATASE LIKE PROTEIN"/>
    <property type="match status" value="1"/>
</dbReference>
<evidence type="ECO:0000313" key="4">
    <source>
        <dbReference type="Proteomes" id="UP000646365"/>
    </source>
</evidence>
<dbReference type="Pfam" id="PF09335">
    <property type="entry name" value="VTT_dom"/>
    <property type="match status" value="1"/>
</dbReference>
<dbReference type="Proteomes" id="UP000646365">
    <property type="component" value="Unassembled WGS sequence"/>
</dbReference>
<evidence type="ECO:0000259" key="2">
    <source>
        <dbReference type="Pfam" id="PF09335"/>
    </source>
</evidence>
<keyword evidence="1" id="KW-0472">Membrane</keyword>
<accession>A0A8J3E647</accession>
<gene>
    <name evidence="3" type="ORF">GCM10011611_50540</name>
</gene>
<comment type="caution">
    <text evidence="3">The sequence shown here is derived from an EMBL/GenBank/DDBJ whole genome shotgun (WGS) entry which is preliminary data.</text>
</comment>
<keyword evidence="1" id="KW-1133">Transmembrane helix</keyword>
<name>A0A8J3E647_9PROT</name>
<keyword evidence="1" id="KW-0812">Transmembrane</keyword>
<feature type="transmembrane region" description="Helical" evidence="1">
    <location>
        <begin position="14"/>
        <end position="39"/>
    </location>
</feature>
<dbReference type="InterPro" id="IPR032816">
    <property type="entry name" value="VTT_dom"/>
</dbReference>
<reference evidence="3" key="1">
    <citation type="journal article" date="2014" name="Int. J. Syst. Evol. Microbiol.">
        <title>Complete genome sequence of Corynebacterium casei LMG S-19264T (=DSM 44701T), isolated from a smear-ripened cheese.</title>
        <authorList>
            <consortium name="US DOE Joint Genome Institute (JGI-PGF)"/>
            <person name="Walter F."/>
            <person name="Albersmeier A."/>
            <person name="Kalinowski J."/>
            <person name="Ruckert C."/>
        </authorList>
    </citation>
    <scope>NUCLEOTIDE SEQUENCE</scope>
    <source>
        <strain evidence="3">CGMCC 1.15725</strain>
    </source>
</reference>
<reference evidence="3" key="2">
    <citation type="submission" date="2020-09" db="EMBL/GenBank/DDBJ databases">
        <authorList>
            <person name="Sun Q."/>
            <person name="Zhou Y."/>
        </authorList>
    </citation>
    <scope>NUCLEOTIDE SEQUENCE</scope>
    <source>
        <strain evidence="3">CGMCC 1.15725</strain>
    </source>
</reference>
<evidence type="ECO:0000256" key="1">
    <source>
        <dbReference type="SAM" id="Phobius"/>
    </source>
</evidence>
<dbReference type="GO" id="GO:0005886">
    <property type="term" value="C:plasma membrane"/>
    <property type="evidence" value="ECO:0007669"/>
    <property type="project" value="TreeGrafter"/>
</dbReference>
<dbReference type="AlphaFoldDB" id="A0A8J3E647"/>
<feature type="domain" description="VTT" evidence="2">
    <location>
        <begin position="31"/>
        <end position="147"/>
    </location>
</feature>
<feature type="transmembrane region" description="Helical" evidence="1">
    <location>
        <begin position="129"/>
        <end position="149"/>
    </location>
</feature>
<sequence length="202" mass="23002">MEEVQRYIAEYRDYFYLLTIVWTFLEGETFVLLAAAVAASGTIDPYKLGAAAWCGSYLGDQCWFFLGRKAGPFLLRKFPDWKHGIDMVHRWLERWDILFILTFRFIYGIRNFSSAAIGLSELSTPRFMVLNFVGAGIWAASFVGIGYLFGHAIGRLLGQYALAIELSALGIFAVAVLTILLVTRWRSRRARRLALLPTDRRS</sequence>
<protein>
    <submittedName>
        <fullName evidence="3">Membrane protein</fullName>
    </submittedName>
</protein>
<feature type="transmembrane region" description="Helical" evidence="1">
    <location>
        <begin position="97"/>
        <end position="117"/>
    </location>
</feature>
<feature type="transmembrane region" description="Helical" evidence="1">
    <location>
        <begin position="161"/>
        <end position="182"/>
    </location>
</feature>
<evidence type="ECO:0000313" key="3">
    <source>
        <dbReference type="EMBL" id="GGF38054.1"/>
    </source>
</evidence>
<proteinExistence type="predicted"/>
<organism evidence="3 4">
    <name type="scientific">Aliidongia dinghuensis</name>
    <dbReference type="NCBI Taxonomy" id="1867774"/>
    <lineage>
        <taxon>Bacteria</taxon>
        <taxon>Pseudomonadati</taxon>
        <taxon>Pseudomonadota</taxon>
        <taxon>Alphaproteobacteria</taxon>
        <taxon>Rhodospirillales</taxon>
        <taxon>Dongiaceae</taxon>
        <taxon>Aliidongia</taxon>
    </lineage>
</organism>